<sequence>MASKLSLTAQLGRRVVRTPSEQDIVDKYEKRVKIMDLKEMLHQPSDMAKMIVTKQIEKYVPFGLKALGSVPRYIVRMALVGASALFLFLLKTNSTIRKWSMTLAKAFVLISTTFALMISGLLYGAQSYYLKQKQKQAKKKLELAEQN</sequence>
<proteinExistence type="predicted"/>
<accession>A0A7S3IPM8</accession>
<protein>
    <submittedName>
        <fullName evidence="2">Uncharacterized protein</fullName>
    </submittedName>
</protein>
<name>A0A7S3IPM8_9SPIT</name>
<dbReference type="EMBL" id="HBIH01024940">
    <property type="protein sequence ID" value="CAE0329357.1"/>
    <property type="molecule type" value="Transcribed_RNA"/>
</dbReference>
<organism evidence="2">
    <name type="scientific">Strombidium inclinatum</name>
    <dbReference type="NCBI Taxonomy" id="197538"/>
    <lineage>
        <taxon>Eukaryota</taxon>
        <taxon>Sar</taxon>
        <taxon>Alveolata</taxon>
        <taxon>Ciliophora</taxon>
        <taxon>Intramacronucleata</taxon>
        <taxon>Spirotrichea</taxon>
        <taxon>Oligotrichia</taxon>
        <taxon>Strombidiidae</taxon>
        <taxon>Strombidium</taxon>
    </lineage>
</organism>
<feature type="transmembrane region" description="Helical" evidence="1">
    <location>
        <begin position="102"/>
        <end position="123"/>
    </location>
</feature>
<keyword evidence="1" id="KW-1133">Transmembrane helix</keyword>
<evidence type="ECO:0000256" key="1">
    <source>
        <dbReference type="SAM" id="Phobius"/>
    </source>
</evidence>
<evidence type="ECO:0000313" key="2">
    <source>
        <dbReference type="EMBL" id="CAE0329357.1"/>
    </source>
</evidence>
<gene>
    <name evidence="2" type="ORF">SINC0208_LOCUS9986</name>
</gene>
<feature type="transmembrane region" description="Helical" evidence="1">
    <location>
        <begin position="73"/>
        <end position="90"/>
    </location>
</feature>
<dbReference type="AlphaFoldDB" id="A0A7S3IPM8"/>
<reference evidence="2" key="1">
    <citation type="submission" date="2021-01" db="EMBL/GenBank/DDBJ databases">
        <authorList>
            <person name="Corre E."/>
            <person name="Pelletier E."/>
            <person name="Niang G."/>
            <person name="Scheremetjew M."/>
            <person name="Finn R."/>
            <person name="Kale V."/>
            <person name="Holt S."/>
            <person name="Cochrane G."/>
            <person name="Meng A."/>
            <person name="Brown T."/>
            <person name="Cohen L."/>
        </authorList>
    </citation>
    <scope>NUCLEOTIDE SEQUENCE</scope>
    <source>
        <strain evidence="2">S3</strain>
    </source>
</reference>
<keyword evidence="1" id="KW-0812">Transmembrane</keyword>
<keyword evidence="1" id="KW-0472">Membrane</keyword>